<accession>A0ABN2NS15</accession>
<keyword evidence="1" id="KW-0472">Membrane</keyword>
<keyword evidence="1" id="KW-1133">Transmembrane helix</keyword>
<evidence type="ECO:0000256" key="1">
    <source>
        <dbReference type="SAM" id="Phobius"/>
    </source>
</evidence>
<feature type="transmembrane region" description="Helical" evidence="1">
    <location>
        <begin position="31"/>
        <end position="50"/>
    </location>
</feature>
<evidence type="ECO:0000313" key="3">
    <source>
        <dbReference type="Proteomes" id="UP001500449"/>
    </source>
</evidence>
<gene>
    <name evidence="2" type="ORF">GCM10009836_70510</name>
</gene>
<comment type="caution">
    <text evidence="2">The sequence shown here is derived from an EMBL/GenBank/DDBJ whole genome shotgun (WGS) entry which is preliminary data.</text>
</comment>
<keyword evidence="3" id="KW-1185">Reference proteome</keyword>
<proteinExistence type="predicted"/>
<keyword evidence="1" id="KW-0812">Transmembrane</keyword>
<reference evidence="2 3" key="1">
    <citation type="journal article" date="2019" name="Int. J. Syst. Evol. Microbiol.">
        <title>The Global Catalogue of Microorganisms (GCM) 10K type strain sequencing project: providing services to taxonomists for standard genome sequencing and annotation.</title>
        <authorList>
            <consortium name="The Broad Institute Genomics Platform"/>
            <consortium name="The Broad Institute Genome Sequencing Center for Infectious Disease"/>
            <person name="Wu L."/>
            <person name="Ma J."/>
        </authorList>
    </citation>
    <scope>NUCLEOTIDE SEQUENCE [LARGE SCALE GENOMIC DNA]</scope>
    <source>
        <strain evidence="2 3">JCM 16009</strain>
    </source>
</reference>
<organism evidence="2 3">
    <name type="scientific">Pseudonocardia ailaonensis</name>
    <dbReference type="NCBI Taxonomy" id="367279"/>
    <lineage>
        <taxon>Bacteria</taxon>
        <taxon>Bacillati</taxon>
        <taxon>Actinomycetota</taxon>
        <taxon>Actinomycetes</taxon>
        <taxon>Pseudonocardiales</taxon>
        <taxon>Pseudonocardiaceae</taxon>
        <taxon>Pseudonocardia</taxon>
    </lineage>
</organism>
<evidence type="ECO:0008006" key="4">
    <source>
        <dbReference type="Google" id="ProtNLM"/>
    </source>
</evidence>
<name>A0ABN2NS15_9PSEU</name>
<dbReference type="EMBL" id="BAAAQK010000028">
    <property type="protein sequence ID" value="GAA1878997.1"/>
    <property type="molecule type" value="Genomic_DNA"/>
</dbReference>
<dbReference type="Proteomes" id="UP001500449">
    <property type="component" value="Unassembled WGS sequence"/>
</dbReference>
<dbReference type="RefSeq" id="WP_344427505.1">
    <property type="nucleotide sequence ID" value="NZ_BAAAQK010000028.1"/>
</dbReference>
<evidence type="ECO:0000313" key="2">
    <source>
        <dbReference type="EMBL" id="GAA1878997.1"/>
    </source>
</evidence>
<protein>
    <recommendedName>
        <fullName evidence="4">DUF5666 domain-containing protein</fullName>
    </recommendedName>
</protein>
<sequence length="177" mass="18694">MTTQEPVAPEPEAVGFVDGMRRRRPRLGSPLWLWAIMAAVFSLGAVYALVQCTPSAAVSARLLAGDTALLPLPGEDLRAYTGRTVTAESVPVESVPADEGFWVGTGTDRVWVELVVQPGESPYTVRPGDLVTFTGRMVAHDATFGPSLDLTGDDAAQLARQGAHIEVAKAGLGKRPA</sequence>